<dbReference type="EMBL" id="KV919212">
    <property type="protein sequence ID" value="OSX70773.1"/>
    <property type="molecule type" value="Genomic_DNA"/>
</dbReference>
<keyword evidence="3" id="KW-1185">Reference proteome</keyword>
<accession>A0A1X6NQV7</accession>
<feature type="compositionally biased region" description="Basic residues" evidence="1">
    <location>
        <begin position="317"/>
        <end position="336"/>
    </location>
</feature>
<evidence type="ECO:0000256" key="1">
    <source>
        <dbReference type="SAM" id="MobiDB-lite"/>
    </source>
</evidence>
<dbReference type="Proteomes" id="UP000218209">
    <property type="component" value="Unassembled WGS sequence"/>
</dbReference>
<gene>
    <name evidence="2" type="ORF">BU14_0671s0002</name>
</gene>
<feature type="region of interest" description="Disordered" evidence="1">
    <location>
        <begin position="251"/>
        <end position="356"/>
    </location>
</feature>
<organism evidence="2 3">
    <name type="scientific">Porphyra umbilicalis</name>
    <name type="common">Purple laver</name>
    <name type="synonym">Red alga</name>
    <dbReference type="NCBI Taxonomy" id="2786"/>
    <lineage>
        <taxon>Eukaryota</taxon>
        <taxon>Rhodophyta</taxon>
        <taxon>Bangiophyceae</taxon>
        <taxon>Bangiales</taxon>
        <taxon>Bangiaceae</taxon>
        <taxon>Porphyra</taxon>
    </lineage>
</organism>
<feature type="compositionally biased region" description="Pro residues" evidence="1">
    <location>
        <begin position="265"/>
        <end position="289"/>
    </location>
</feature>
<feature type="compositionally biased region" description="Basic residues" evidence="1">
    <location>
        <begin position="293"/>
        <end position="302"/>
    </location>
</feature>
<reference evidence="2 3" key="1">
    <citation type="submission" date="2017-03" db="EMBL/GenBank/DDBJ databases">
        <title>WGS assembly of Porphyra umbilicalis.</title>
        <authorList>
            <person name="Brawley S.H."/>
            <person name="Blouin N.A."/>
            <person name="Ficko-Blean E."/>
            <person name="Wheeler G.L."/>
            <person name="Lohr M."/>
            <person name="Goodson H.V."/>
            <person name="Jenkins J.W."/>
            <person name="Blaby-Haas C.E."/>
            <person name="Helliwell K.E."/>
            <person name="Chan C."/>
            <person name="Marriage T."/>
            <person name="Bhattacharya D."/>
            <person name="Klein A.S."/>
            <person name="Badis Y."/>
            <person name="Brodie J."/>
            <person name="Cao Y."/>
            <person name="Collen J."/>
            <person name="Dittami S.M."/>
            <person name="Gachon C.M."/>
            <person name="Green B.R."/>
            <person name="Karpowicz S."/>
            <person name="Kim J.W."/>
            <person name="Kudahl U."/>
            <person name="Lin S."/>
            <person name="Michel G."/>
            <person name="Mittag M."/>
            <person name="Olson B.J."/>
            <person name="Pangilinan J."/>
            <person name="Peng Y."/>
            <person name="Qiu H."/>
            <person name="Shu S."/>
            <person name="Singer J.T."/>
            <person name="Smith A.G."/>
            <person name="Sprecher B.N."/>
            <person name="Wagner V."/>
            <person name="Wang W."/>
            <person name="Wang Z.-Y."/>
            <person name="Yan J."/>
            <person name="Yarish C."/>
            <person name="Zoeuner-Riek S."/>
            <person name="Zhuang Y."/>
            <person name="Zou Y."/>
            <person name="Lindquist E.A."/>
            <person name="Grimwood J."/>
            <person name="Barry K."/>
            <person name="Rokhsar D.S."/>
            <person name="Schmutz J."/>
            <person name="Stiller J.W."/>
            <person name="Grossman A.R."/>
            <person name="Prochnik S.E."/>
        </authorList>
    </citation>
    <scope>NUCLEOTIDE SEQUENCE [LARGE SCALE GENOMIC DNA]</scope>
    <source>
        <strain evidence="2">4086291</strain>
    </source>
</reference>
<proteinExistence type="predicted"/>
<protein>
    <submittedName>
        <fullName evidence="2">Uncharacterized protein</fullName>
    </submittedName>
</protein>
<evidence type="ECO:0000313" key="2">
    <source>
        <dbReference type="EMBL" id="OSX70773.1"/>
    </source>
</evidence>
<sequence length="356" mass="36209">MAVVELGTSGEHSGVGHTDASDVESLPGHCSQAGTCSSLNESATNESHRWAMGITSVLCGPPVSAFVRHEADRVCGDSPASATPTPPTLVASGVPTTTAVADVAPRPATACATWFVAPRMPVLDEAPSLPPCPPLDAVDGVSGTATAAARPAWVAARGDREVNPASHVEAALAAATTSCGLDVAEAPLGSANSAWPLFLRMRPDPSPGWWHASRGFVGLTSKICAARAAATPSIMLGVAASMMDAAHSHTAAAPVAAPPRRRVAAPPPATMGAPAPPPPPPCPAAPRPVPTTGRRRCRRAAARRGSPPPPPRGPPPPRRRPPHRPPRRADARRRPRGAPVPAPNHGAAAPADGGRH</sequence>
<name>A0A1X6NQV7_PORUM</name>
<feature type="region of interest" description="Disordered" evidence="1">
    <location>
        <begin position="1"/>
        <end position="27"/>
    </location>
</feature>
<evidence type="ECO:0000313" key="3">
    <source>
        <dbReference type="Proteomes" id="UP000218209"/>
    </source>
</evidence>
<feature type="compositionally biased region" description="Pro residues" evidence="1">
    <location>
        <begin position="306"/>
        <end position="316"/>
    </location>
</feature>
<dbReference type="AlphaFoldDB" id="A0A1X6NQV7"/>